<dbReference type="GeneID" id="24098566"/>
<dbReference type="OrthoDB" id="10259742at2759"/>
<dbReference type="RefSeq" id="XP_012182938.1">
    <property type="nucleotide sequence ID" value="XM_012327548.1"/>
</dbReference>
<proteinExistence type="predicted"/>
<keyword evidence="1" id="KW-0472">Membrane</keyword>
<dbReference type="EMBL" id="HE797122">
    <property type="protein sequence ID" value="CCM03655.1"/>
    <property type="molecule type" value="Genomic_DNA"/>
</dbReference>
<sequence length="246" mass="26491">MWIAHFSSGLVAKPFAPGIPLSVLCLAGAAADAAFFLLQFINLESFNLDTSIAANRGCFPYANDYPYSHSLAGMGAVGFVVALGYKALRPTARASLSDMIVIVLASLSHFLLEWPSHRAGETPPLPPPSSVAASSPSARIADIKLTPYDDRAIGAGLFDHPMLTFLAEAAIFLTGLWVYATFAPKVTRTGYLTNRNRLPKIVAFMLVQQAHFCFGAAPTYETRWVHAPLFLSEVLGSCWVLGKLEG</sequence>
<keyword evidence="3" id="KW-1185">Reference proteome</keyword>
<feature type="transmembrane region" description="Helical" evidence="1">
    <location>
        <begin position="95"/>
        <end position="112"/>
    </location>
</feature>
<keyword evidence="1" id="KW-0812">Transmembrane</keyword>
<dbReference type="HOGENOM" id="CLU_094318_0_0_1"/>
<evidence type="ECO:0000313" key="2">
    <source>
        <dbReference type="EMBL" id="CCM03655.1"/>
    </source>
</evidence>
<dbReference type="InParanoid" id="J4GRM5"/>
<accession>J4GRM5</accession>
<dbReference type="AlphaFoldDB" id="J4GRM5"/>
<evidence type="ECO:0000313" key="3">
    <source>
        <dbReference type="Proteomes" id="UP000006352"/>
    </source>
</evidence>
<organism evidence="2 3">
    <name type="scientific">Fibroporia radiculosa</name>
    <dbReference type="NCBI Taxonomy" id="599839"/>
    <lineage>
        <taxon>Eukaryota</taxon>
        <taxon>Fungi</taxon>
        <taxon>Dikarya</taxon>
        <taxon>Basidiomycota</taxon>
        <taxon>Agaricomycotina</taxon>
        <taxon>Agaricomycetes</taxon>
        <taxon>Polyporales</taxon>
        <taxon>Fibroporiaceae</taxon>
        <taxon>Fibroporia</taxon>
    </lineage>
</organism>
<keyword evidence="1" id="KW-1133">Transmembrane helix</keyword>
<protein>
    <submittedName>
        <fullName evidence="2">Uncharacterized protein</fullName>
    </submittedName>
</protein>
<evidence type="ECO:0000256" key="1">
    <source>
        <dbReference type="SAM" id="Phobius"/>
    </source>
</evidence>
<name>J4GRM5_9APHY</name>
<feature type="transmembrane region" description="Helical" evidence="1">
    <location>
        <begin position="70"/>
        <end position="88"/>
    </location>
</feature>
<gene>
    <name evidence="2" type="ORF">FIBRA_05799</name>
</gene>
<feature type="transmembrane region" description="Helical" evidence="1">
    <location>
        <begin position="162"/>
        <end position="180"/>
    </location>
</feature>
<reference evidence="2 3" key="1">
    <citation type="journal article" date="2012" name="Appl. Environ. Microbiol.">
        <title>Short-read sequencing for genomic analysis of the brown rot fungus Fibroporia radiculosa.</title>
        <authorList>
            <person name="Tang J.D."/>
            <person name="Perkins A.D."/>
            <person name="Sonstegard T.S."/>
            <person name="Schroeder S.G."/>
            <person name="Burgess S.C."/>
            <person name="Diehl S.V."/>
        </authorList>
    </citation>
    <scope>NUCLEOTIDE SEQUENCE [LARGE SCALE GENOMIC DNA]</scope>
    <source>
        <strain evidence="2 3">TFFH 294</strain>
    </source>
</reference>
<feature type="transmembrane region" description="Helical" evidence="1">
    <location>
        <begin position="21"/>
        <end position="41"/>
    </location>
</feature>
<dbReference type="Proteomes" id="UP000006352">
    <property type="component" value="Unassembled WGS sequence"/>
</dbReference>